<evidence type="ECO:0000256" key="1">
    <source>
        <dbReference type="SAM" id="MobiDB-lite"/>
    </source>
</evidence>
<accession>A0ABD3HP23</accession>
<keyword evidence="3" id="KW-1185">Reference proteome</keyword>
<dbReference type="AlphaFoldDB" id="A0ABD3HP23"/>
<evidence type="ECO:0000313" key="2">
    <source>
        <dbReference type="EMBL" id="KAL3692332.1"/>
    </source>
</evidence>
<dbReference type="Proteomes" id="UP001633002">
    <property type="component" value="Unassembled WGS sequence"/>
</dbReference>
<comment type="caution">
    <text evidence="2">The sequence shown here is derived from an EMBL/GenBank/DDBJ whole genome shotgun (WGS) entry which is preliminary data.</text>
</comment>
<reference evidence="2 3" key="1">
    <citation type="submission" date="2024-09" db="EMBL/GenBank/DDBJ databases">
        <title>Chromosome-scale assembly of Riccia sorocarpa.</title>
        <authorList>
            <person name="Paukszto L."/>
        </authorList>
    </citation>
    <scope>NUCLEOTIDE SEQUENCE [LARGE SCALE GENOMIC DNA]</scope>
    <source>
        <strain evidence="2">LP-2024</strain>
        <tissue evidence="2">Aerial parts of the thallus</tissue>
    </source>
</reference>
<feature type="region of interest" description="Disordered" evidence="1">
    <location>
        <begin position="392"/>
        <end position="446"/>
    </location>
</feature>
<feature type="region of interest" description="Disordered" evidence="1">
    <location>
        <begin position="470"/>
        <end position="521"/>
    </location>
</feature>
<proteinExistence type="predicted"/>
<feature type="compositionally biased region" description="Basic and acidic residues" evidence="1">
    <location>
        <begin position="393"/>
        <end position="405"/>
    </location>
</feature>
<organism evidence="2 3">
    <name type="scientific">Riccia sorocarpa</name>
    <dbReference type="NCBI Taxonomy" id="122646"/>
    <lineage>
        <taxon>Eukaryota</taxon>
        <taxon>Viridiplantae</taxon>
        <taxon>Streptophyta</taxon>
        <taxon>Embryophyta</taxon>
        <taxon>Marchantiophyta</taxon>
        <taxon>Marchantiopsida</taxon>
        <taxon>Marchantiidae</taxon>
        <taxon>Marchantiales</taxon>
        <taxon>Ricciaceae</taxon>
        <taxon>Riccia</taxon>
    </lineage>
</organism>
<name>A0ABD3HP23_9MARC</name>
<evidence type="ECO:0008006" key="4">
    <source>
        <dbReference type="Google" id="ProtNLM"/>
    </source>
</evidence>
<dbReference type="EMBL" id="JBJQOH010000003">
    <property type="protein sequence ID" value="KAL3692332.1"/>
    <property type="molecule type" value="Genomic_DNA"/>
</dbReference>
<evidence type="ECO:0000313" key="3">
    <source>
        <dbReference type="Proteomes" id="UP001633002"/>
    </source>
</evidence>
<gene>
    <name evidence="2" type="ORF">R1sor_005983</name>
</gene>
<feature type="compositionally biased region" description="Basic and acidic residues" evidence="1">
    <location>
        <begin position="489"/>
        <end position="498"/>
    </location>
</feature>
<sequence>MRTTSVTSNQFVRRIHQVIPATESIRIQLPTSYNSPVTIWKRRDQFEVCAIRYQFKPPSNWDFCGNSKATTWVLFFLQEIPQFTTWFQNMAKDPVCQPGRLYNLLEAPPMIIDNLTHAGLQGLLLRKHLTYKPQYDDTIRALLDQTEVDRTQGTVRFRSQSGKLVPIHKMIVQKMFQFPADGAKFPRNVEWKAMYAMLFLNTGFPSSGQVRMGALTWAPMMAIMKNWHVLLGRQNYLTNITRINMTPVFDAVLWGHQFDWAAAVMDQLIVSVSAYQKGSNSGKFTMIHVFMVILVGVRLWRKEDTEEVDTLQVPHSSTLPVFEQLDDNLMNLEISPFLDRELLGYIRPKLTEEQIVMILAQIDGVPSSRGLPEMAPLGSLEILEQLAGMNTRRTPEIEENPRTEVTKTAIAVDGSKKRGKDQAGSSSKRQKVESSGDEAPISRNLRSQKSILEKQVEAAAPVTILVAEGSEPGKKKKSKKVVGIQEVVSRNEELREDQTQASEQLEELEKQPEGDTPDQGETYIVEETVDVTPGDSIV</sequence>
<protein>
    <recommendedName>
        <fullName evidence="4">Aminotransferase-like plant mobile domain-containing protein</fullName>
    </recommendedName>
</protein>